<dbReference type="Proteomes" id="UP001431209">
    <property type="component" value="Unassembled WGS sequence"/>
</dbReference>
<dbReference type="InterPro" id="IPR012340">
    <property type="entry name" value="NA-bd_OB-fold"/>
</dbReference>
<dbReference type="InterPro" id="IPR001900">
    <property type="entry name" value="RNase_II/R"/>
</dbReference>
<name>A0AAW2ZC33_9EUKA</name>
<dbReference type="GO" id="GO:0006402">
    <property type="term" value="P:mRNA catabolic process"/>
    <property type="evidence" value="ECO:0007669"/>
    <property type="project" value="TreeGrafter"/>
</dbReference>
<evidence type="ECO:0000259" key="1">
    <source>
        <dbReference type="SMART" id="SM00955"/>
    </source>
</evidence>
<sequence length="776" mass="89499">MVQTRNISMGHQHIQPIGTVNFARNFNENYPIAVEYDEFEDGERRLGLVTKLSESKKWELLSTDGNKKQLDASQFTFQLPHDLQLTKIEDVKRLQLDADVLLHNISISAEQLWVTLKQMNFLLVTCRDVSSILFQRGYEVSAVAAYASHRFLFLHPKYFRSVNGLEFELVDADLINELNQLNESDMKELVKDKFFIAKFANHLIKNNINASKSELYKSLRSKAIKDVKTLDPSIMISDATLSLVENVRDEVFNQLKDVAIEMFPHKNHPTFIRINNILNTFGMDCNDVKSLFDFLHNKCKFFDTPNIHLLRSSFYHSNTPDHITQLESQILNDPEGDQFPDPDVSIRRSLLHQRVYTIDDYSVTEEIDDGISVETLANGDHMLYVHIADPTRYVISGNELDRFALQRSTSVYLPEKKFTMLPHQLCVHIMSLSEHKENCAMTFQARVHSDGQLSQIDAYPSKISKVKRIDYDDLDMLLSGAGSAEQYILDDISIFHKLANYRYKMRMRSGANITFKTPQPNVMVSKSGIVKVNRSNDMSLSRRIVQELMIVANEVGACFSDRNQIMVPYRGTSGGWLPRYEFTKKEMQDFDQDMDPGMGTKSVIEAVYNESREKKDVFYPSACISQSPNWHHGVGVSHYAQVTSPLRRYSDLLIHHQIKAKLRGKEQPMDWSEIEKILSHVEPMCRSVNNLQKNSKRFWLLKYFEESKNKNFKALVLNCRMVQKGLVHNYLLTVYLIDVGHRDVVTSNHPADDKSMIQVKVLEVDPRNDSVKFERV</sequence>
<dbReference type="SMART" id="SM00955">
    <property type="entry name" value="RNB"/>
    <property type="match status" value="1"/>
</dbReference>
<keyword evidence="3" id="KW-1185">Reference proteome</keyword>
<gene>
    <name evidence="2" type="ORF">AKO1_000827</name>
</gene>
<accession>A0AAW2ZC33</accession>
<proteinExistence type="predicted"/>
<dbReference type="GO" id="GO:0003723">
    <property type="term" value="F:RNA binding"/>
    <property type="evidence" value="ECO:0007669"/>
    <property type="project" value="InterPro"/>
</dbReference>
<dbReference type="GO" id="GO:0000932">
    <property type="term" value="C:P-body"/>
    <property type="evidence" value="ECO:0007669"/>
    <property type="project" value="TreeGrafter"/>
</dbReference>
<evidence type="ECO:0000313" key="3">
    <source>
        <dbReference type="Proteomes" id="UP001431209"/>
    </source>
</evidence>
<reference evidence="2 3" key="1">
    <citation type="submission" date="2024-03" db="EMBL/GenBank/DDBJ databases">
        <title>The Acrasis kona genome and developmental transcriptomes reveal deep origins of eukaryotic multicellular pathways.</title>
        <authorList>
            <person name="Sheikh S."/>
            <person name="Fu C.-J."/>
            <person name="Brown M.W."/>
            <person name="Baldauf S.L."/>
        </authorList>
    </citation>
    <scope>NUCLEOTIDE SEQUENCE [LARGE SCALE GENOMIC DNA]</scope>
    <source>
        <strain evidence="2 3">ATCC MYA-3509</strain>
    </source>
</reference>
<feature type="domain" description="RNB" evidence="1">
    <location>
        <begin position="347"/>
        <end position="664"/>
    </location>
</feature>
<dbReference type="PANTHER" id="PTHR23355:SF42">
    <property type="entry name" value="RIBONUCLEASE II, CHLOROPLASTIC_MITOCHONDRIAL"/>
    <property type="match status" value="1"/>
</dbReference>
<dbReference type="PANTHER" id="PTHR23355">
    <property type="entry name" value="RIBONUCLEASE"/>
    <property type="match status" value="1"/>
</dbReference>
<protein>
    <recommendedName>
        <fullName evidence="1">RNB domain-containing protein</fullName>
    </recommendedName>
</protein>
<dbReference type="GO" id="GO:0000175">
    <property type="term" value="F:3'-5'-RNA exonuclease activity"/>
    <property type="evidence" value="ECO:0007669"/>
    <property type="project" value="TreeGrafter"/>
</dbReference>
<comment type="caution">
    <text evidence="2">The sequence shown here is derived from an EMBL/GenBank/DDBJ whole genome shotgun (WGS) entry which is preliminary data.</text>
</comment>
<dbReference type="SUPFAM" id="SSF50249">
    <property type="entry name" value="Nucleic acid-binding proteins"/>
    <property type="match status" value="1"/>
</dbReference>
<dbReference type="AlphaFoldDB" id="A0AAW2ZC33"/>
<organism evidence="2 3">
    <name type="scientific">Acrasis kona</name>
    <dbReference type="NCBI Taxonomy" id="1008807"/>
    <lineage>
        <taxon>Eukaryota</taxon>
        <taxon>Discoba</taxon>
        <taxon>Heterolobosea</taxon>
        <taxon>Tetramitia</taxon>
        <taxon>Eutetramitia</taxon>
        <taxon>Acrasidae</taxon>
        <taxon>Acrasis</taxon>
    </lineage>
</organism>
<evidence type="ECO:0000313" key="2">
    <source>
        <dbReference type="EMBL" id="KAL0487338.1"/>
    </source>
</evidence>
<dbReference type="InterPro" id="IPR050180">
    <property type="entry name" value="RNR_Ribonuclease"/>
</dbReference>
<dbReference type="EMBL" id="JAOPGA020001331">
    <property type="protein sequence ID" value="KAL0487338.1"/>
    <property type="molecule type" value="Genomic_DNA"/>
</dbReference>
<dbReference type="Pfam" id="PF00773">
    <property type="entry name" value="RNB"/>
    <property type="match status" value="1"/>
</dbReference>